<sequence length="274" mass="29727">MTAFTGVDGIMGLGFDTSAGTGGAQTVVTNMLLQNQIDEPIVSVWLNKMENQDPKSLNGGFFIFGGVDPSLFTGPITYAPVTSSKSWEIKLDKIFLGKRELELSSSARRTIIDTGSSYILFPEYLTTAFHRAIPNAQYDERLGWLVPCTLANSKSVGNLAFVISGQRFQVPLSDIVILRSAFKGMCLSAIDSWSESGDYGGQSGILLGDLFIKNQYIVYDYGKKQIGFAEKVELPSRGLGLNANGEARSQKLRPSIIQTILLAGWATTTAMVVT</sequence>
<keyword evidence="4" id="KW-1185">Reference proteome</keyword>
<feature type="non-terminal residue" evidence="3">
    <location>
        <position position="274"/>
    </location>
</feature>
<evidence type="ECO:0000313" key="3">
    <source>
        <dbReference type="EMBL" id="KAF9574849.1"/>
    </source>
</evidence>
<dbReference type="GO" id="GO:0004190">
    <property type="term" value="F:aspartic-type endopeptidase activity"/>
    <property type="evidence" value="ECO:0007669"/>
    <property type="project" value="InterPro"/>
</dbReference>
<dbReference type="CDD" id="cd05471">
    <property type="entry name" value="pepsin_like"/>
    <property type="match status" value="1"/>
</dbReference>
<dbReference type="Proteomes" id="UP000780801">
    <property type="component" value="Unassembled WGS sequence"/>
</dbReference>
<dbReference type="SUPFAM" id="SSF50630">
    <property type="entry name" value="Acid proteases"/>
    <property type="match status" value="1"/>
</dbReference>
<comment type="similarity">
    <text evidence="1">Belongs to the peptidase A1 family.</text>
</comment>
<dbReference type="PANTHER" id="PTHR47966">
    <property type="entry name" value="BETA-SITE APP-CLEAVING ENZYME, ISOFORM A-RELATED"/>
    <property type="match status" value="1"/>
</dbReference>
<protein>
    <recommendedName>
        <fullName evidence="2">Peptidase A1 domain-containing protein</fullName>
    </recommendedName>
</protein>
<organism evidence="3 4">
    <name type="scientific">Lunasporangiospora selenospora</name>
    <dbReference type="NCBI Taxonomy" id="979761"/>
    <lineage>
        <taxon>Eukaryota</taxon>
        <taxon>Fungi</taxon>
        <taxon>Fungi incertae sedis</taxon>
        <taxon>Mucoromycota</taxon>
        <taxon>Mortierellomycotina</taxon>
        <taxon>Mortierellomycetes</taxon>
        <taxon>Mortierellales</taxon>
        <taxon>Mortierellaceae</taxon>
        <taxon>Lunasporangiospora</taxon>
    </lineage>
</organism>
<dbReference type="InterPro" id="IPR021109">
    <property type="entry name" value="Peptidase_aspartic_dom_sf"/>
</dbReference>
<dbReference type="InterPro" id="IPR033121">
    <property type="entry name" value="PEPTIDASE_A1"/>
</dbReference>
<name>A0A9P6FKU0_9FUNG</name>
<dbReference type="OrthoDB" id="2747330at2759"/>
<proteinExistence type="inferred from homology"/>
<dbReference type="AlphaFoldDB" id="A0A9P6FKU0"/>
<evidence type="ECO:0000256" key="1">
    <source>
        <dbReference type="ARBA" id="ARBA00007447"/>
    </source>
</evidence>
<feature type="domain" description="Peptidase A1" evidence="2">
    <location>
        <begin position="1"/>
        <end position="229"/>
    </location>
</feature>
<reference evidence="3" key="1">
    <citation type="journal article" date="2020" name="Fungal Divers.">
        <title>Resolving the Mortierellaceae phylogeny through synthesis of multi-gene phylogenetics and phylogenomics.</title>
        <authorList>
            <person name="Vandepol N."/>
            <person name="Liber J."/>
            <person name="Desiro A."/>
            <person name="Na H."/>
            <person name="Kennedy M."/>
            <person name="Barry K."/>
            <person name="Grigoriev I.V."/>
            <person name="Miller A.N."/>
            <person name="O'Donnell K."/>
            <person name="Stajich J.E."/>
            <person name="Bonito G."/>
        </authorList>
    </citation>
    <scope>NUCLEOTIDE SEQUENCE</scope>
    <source>
        <strain evidence="3">KOD1015</strain>
    </source>
</reference>
<dbReference type="InterPro" id="IPR001461">
    <property type="entry name" value="Aspartic_peptidase_A1"/>
</dbReference>
<dbReference type="GO" id="GO:0006508">
    <property type="term" value="P:proteolysis"/>
    <property type="evidence" value="ECO:0007669"/>
    <property type="project" value="InterPro"/>
</dbReference>
<dbReference type="InterPro" id="IPR034164">
    <property type="entry name" value="Pepsin-like_dom"/>
</dbReference>
<gene>
    <name evidence="3" type="ORF">BGW38_008282</name>
</gene>
<accession>A0A9P6FKU0</accession>
<dbReference type="PROSITE" id="PS51767">
    <property type="entry name" value="PEPTIDASE_A1"/>
    <property type="match status" value="1"/>
</dbReference>
<comment type="caution">
    <text evidence="3">The sequence shown here is derived from an EMBL/GenBank/DDBJ whole genome shotgun (WGS) entry which is preliminary data.</text>
</comment>
<dbReference type="PRINTS" id="PR00792">
    <property type="entry name" value="PEPSIN"/>
</dbReference>
<evidence type="ECO:0000259" key="2">
    <source>
        <dbReference type="PROSITE" id="PS51767"/>
    </source>
</evidence>
<dbReference type="Gene3D" id="2.40.70.10">
    <property type="entry name" value="Acid Proteases"/>
    <property type="match status" value="1"/>
</dbReference>
<dbReference type="EMBL" id="JAABOA010005661">
    <property type="protein sequence ID" value="KAF9574849.1"/>
    <property type="molecule type" value="Genomic_DNA"/>
</dbReference>
<dbReference type="PANTHER" id="PTHR47966:SF51">
    <property type="entry name" value="BETA-SITE APP-CLEAVING ENZYME, ISOFORM A-RELATED"/>
    <property type="match status" value="1"/>
</dbReference>
<evidence type="ECO:0000313" key="4">
    <source>
        <dbReference type="Proteomes" id="UP000780801"/>
    </source>
</evidence>
<dbReference type="Pfam" id="PF00026">
    <property type="entry name" value="Asp"/>
    <property type="match status" value="1"/>
</dbReference>